<organism evidence="2">
    <name type="scientific">Microvirga ossetica</name>
    <dbReference type="NCBI Taxonomy" id="1882682"/>
    <lineage>
        <taxon>Bacteria</taxon>
        <taxon>Pseudomonadati</taxon>
        <taxon>Pseudomonadota</taxon>
        <taxon>Alphaproteobacteria</taxon>
        <taxon>Hyphomicrobiales</taxon>
        <taxon>Methylobacteriaceae</taxon>
        <taxon>Microvirga</taxon>
    </lineage>
</organism>
<protein>
    <submittedName>
        <fullName evidence="2">Uncharacterized protein</fullName>
    </submittedName>
</protein>
<keyword evidence="1" id="KW-0732">Signal</keyword>
<evidence type="ECO:0000256" key="1">
    <source>
        <dbReference type="SAM" id="SignalP"/>
    </source>
</evidence>
<dbReference type="InterPro" id="IPR046150">
    <property type="entry name" value="DUF6152"/>
</dbReference>
<dbReference type="EMBL" id="CP016616">
    <property type="protein sequence ID" value="ANY79401.1"/>
    <property type="molecule type" value="Genomic_DNA"/>
</dbReference>
<accession>A0A1B2EHF2</accession>
<feature type="signal peptide" evidence="1">
    <location>
        <begin position="1"/>
        <end position="22"/>
    </location>
</feature>
<proteinExistence type="predicted"/>
<feature type="chain" id="PRO_5008536101" evidence="1">
    <location>
        <begin position="23"/>
        <end position="117"/>
    </location>
</feature>
<dbReference type="RefSeq" id="WP_099510411.1">
    <property type="nucleotide sequence ID" value="NZ_CP016616.1"/>
</dbReference>
<dbReference type="AlphaFoldDB" id="A0A1B2EHF2"/>
<evidence type="ECO:0000313" key="2">
    <source>
        <dbReference type="EMBL" id="ANY79401.1"/>
    </source>
</evidence>
<dbReference type="KEGG" id="moc:BB934_15215"/>
<dbReference type="OrthoDB" id="512581at2"/>
<dbReference type="Pfam" id="PF19649">
    <property type="entry name" value="DUF6152"/>
    <property type="match status" value="1"/>
</dbReference>
<sequence length="117" mass="12832">MKHPLFGLCISAALLTGGVAFAHHGWGSYDAAKLITIASNVERADWENPHVTLVVPYQGKSWDAVLAPPFRMNARGLNPEMIKPGTLVRIEGYPSTRVATEMRAERIIVGGTTYELR</sequence>
<reference evidence="2" key="1">
    <citation type="submission" date="2016-07" db="EMBL/GenBank/DDBJ databases">
        <title>Microvirga ossetica sp. nov. a new species of rhizobia isolated from root nodules of the legume species Vicia alpestris Steven originated from North Ossetia region in the Caucasus.</title>
        <authorList>
            <person name="Safronova V.I."/>
            <person name="Kuznetsova I.G."/>
            <person name="Sazanova A.L."/>
            <person name="Belimov A."/>
            <person name="Andronov E."/>
            <person name="Osledkin Y.S."/>
            <person name="Onishchuk O.P."/>
            <person name="Kurchak O.N."/>
            <person name="Shaposhnikov A.I."/>
            <person name="Willems A."/>
            <person name="Tikhonovich I.A."/>
        </authorList>
    </citation>
    <scope>NUCLEOTIDE SEQUENCE [LARGE SCALE GENOMIC DNA]</scope>
    <source>
        <strain evidence="2">V5/3M</strain>
    </source>
</reference>
<gene>
    <name evidence="2" type="ORF">BB934_15215</name>
</gene>
<name>A0A1B2EHF2_9HYPH</name>